<dbReference type="AlphaFoldDB" id="A0A1M6MZM4"/>
<dbReference type="InterPro" id="IPR036869">
    <property type="entry name" value="J_dom_sf"/>
</dbReference>
<evidence type="ECO:0000313" key="7">
    <source>
        <dbReference type="Proteomes" id="UP000184016"/>
    </source>
</evidence>
<dbReference type="Proteomes" id="UP000184016">
    <property type="component" value="Unassembled WGS sequence"/>
</dbReference>
<keyword evidence="4" id="KW-0812">Transmembrane</keyword>
<evidence type="ECO:0000256" key="1">
    <source>
        <dbReference type="ARBA" id="ARBA00022705"/>
    </source>
</evidence>
<evidence type="ECO:0000259" key="5">
    <source>
        <dbReference type="PROSITE" id="PS50076"/>
    </source>
</evidence>
<evidence type="ECO:0000256" key="2">
    <source>
        <dbReference type="ARBA" id="ARBA00023016"/>
    </source>
</evidence>
<dbReference type="PANTHER" id="PTHR24074">
    <property type="entry name" value="CO-CHAPERONE PROTEIN DJLA"/>
    <property type="match status" value="1"/>
</dbReference>
<keyword evidence="1" id="KW-0235">DNA replication</keyword>
<name>A0A1M6MZM4_9BACL</name>
<dbReference type="OrthoDB" id="9779889at2"/>
<sequence length="232" mass="26236">MSSREEYNGVERVLLCPHCSAKNRVKLEAVQRARCGICHEPLSDSLYQVLGVSASAGMPEIKRAYHKQILVWHPDRHAGDELAAKRFQALQEAYRILSHPERRASYDLARQAEMENWAKASRSFEHMKKEADEKKGSTQNPLPPKNHHHETPIDSWDVQTSIGFGSVTYGLLFLGAGILLFIIWASLRTSSSWDVSWILWTSAVLGGIGILRILLFLWDERSNQDPSSKSRG</sequence>
<dbReference type="SUPFAM" id="SSF46565">
    <property type="entry name" value="Chaperone J-domain"/>
    <property type="match status" value="1"/>
</dbReference>
<evidence type="ECO:0000256" key="4">
    <source>
        <dbReference type="SAM" id="Phobius"/>
    </source>
</evidence>
<keyword evidence="4" id="KW-0472">Membrane</keyword>
<protein>
    <submittedName>
        <fullName evidence="6">DnaJ domain-containing protein</fullName>
    </submittedName>
</protein>
<dbReference type="InterPro" id="IPR050817">
    <property type="entry name" value="DjlA_DnaK_co-chaperone"/>
</dbReference>
<proteinExistence type="predicted"/>
<dbReference type="EMBL" id="FRAF01000005">
    <property type="protein sequence ID" value="SHJ88901.1"/>
    <property type="molecule type" value="Genomic_DNA"/>
</dbReference>
<dbReference type="RefSeq" id="WP_083574055.1">
    <property type="nucleotide sequence ID" value="NZ_FRAF01000005.1"/>
</dbReference>
<dbReference type="Gene3D" id="2.30.30.380">
    <property type="entry name" value="Zn-finger domain of Sec23/24"/>
    <property type="match status" value="1"/>
</dbReference>
<dbReference type="InterPro" id="IPR001623">
    <property type="entry name" value="DnaJ_domain"/>
</dbReference>
<feature type="domain" description="J" evidence="5">
    <location>
        <begin position="45"/>
        <end position="110"/>
    </location>
</feature>
<evidence type="ECO:0000313" key="6">
    <source>
        <dbReference type="EMBL" id="SHJ88901.1"/>
    </source>
</evidence>
<feature type="transmembrane region" description="Helical" evidence="4">
    <location>
        <begin position="162"/>
        <end position="185"/>
    </location>
</feature>
<gene>
    <name evidence="6" type="ORF">SAMN05443507_10524</name>
</gene>
<reference evidence="7" key="1">
    <citation type="submission" date="2016-11" db="EMBL/GenBank/DDBJ databases">
        <authorList>
            <person name="Varghese N."/>
            <person name="Submissions S."/>
        </authorList>
    </citation>
    <scope>NUCLEOTIDE SEQUENCE [LARGE SCALE GENOMIC DNA]</scope>
    <source>
        <strain evidence="7">USBA-503</strain>
    </source>
</reference>
<feature type="region of interest" description="Disordered" evidence="3">
    <location>
        <begin position="128"/>
        <end position="153"/>
    </location>
</feature>
<dbReference type="Gene3D" id="1.10.287.110">
    <property type="entry name" value="DnaJ domain"/>
    <property type="match status" value="1"/>
</dbReference>
<dbReference type="PRINTS" id="PR00625">
    <property type="entry name" value="JDOMAIN"/>
</dbReference>
<feature type="transmembrane region" description="Helical" evidence="4">
    <location>
        <begin position="197"/>
        <end position="218"/>
    </location>
</feature>
<keyword evidence="2" id="KW-0346">Stress response</keyword>
<keyword evidence="4" id="KW-1133">Transmembrane helix</keyword>
<evidence type="ECO:0000256" key="3">
    <source>
        <dbReference type="SAM" id="MobiDB-lite"/>
    </source>
</evidence>
<accession>A0A1M6MZM4</accession>
<dbReference type="STRING" id="1830138.SAMN05443507_10524"/>
<dbReference type="PROSITE" id="PS50076">
    <property type="entry name" value="DNAJ_2"/>
    <property type="match status" value="1"/>
</dbReference>
<dbReference type="Pfam" id="PF00226">
    <property type="entry name" value="DnaJ"/>
    <property type="match status" value="1"/>
</dbReference>
<dbReference type="SMART" id="SM00271">
    <property type="entry name" value="DnaJ"/>
    <property type="match status" value="1"/>
</dbReference>
<keyword evidence="7" id="KW-1185">Reference proteome</keyword>
<dbReference type="CDD" id="cd06257">
    <property type="entry name" value="DnaJ"/>
    <property type="match status" value="1"/>
</dbReference>
<dbReference type="GO" id="GO:0006260">
    <property type="term" value="P:DNA replication"/>
    <property type="evidence" value="ECO:0007669"/>
    <property type="project" value="UniProtKB-KW"/>
</dbReference>
<organism evidence="6 7">
    <name type="scientific">Alicyclobacillus tolerans</name>
    <dbReference type="NCBI Taxonomy" id="90970"/>
    <lineage>
        <taxon>Bacteria</taxon>
        <taxon>Bacillati</taxon>
        <taxon>Bacillota</taxon>
        <taxon>Bacilli</taxon>
        <taxon>Bacillales</taxon>
        <taxon>Alicyclobacillaceae</taxon>
        <taxon>Alicyclobacillus</taxon>
    </lineage>
</organism>